<reference evidence="10 11" key="1">
    <citation type="journal article" date="2014" name="Nat. Genet.">
        <title>Genome sequence of the hot pepper provides insights into the evolution of pungency in Capsicum species.</title>
        <authorList>
            <person name="Kim S."/>
            <person name="Park M."/>
            <person name="Yeom S.I."/>
            <person name="Kim Y.M."/>
            <person name="Lee J.M."/>
            <person name="Lee H.A."/>
            <person name="Seo E."/>
            <person name="Choi J."/>
            <person name="Cheong K."/>
            <person name="Kim K.T."/>
            <person name="Jung K."/>
            <person name="Lee G.W."/>
            <person name="Oh S.K."/>
            <person name="Bae C."/>
            <person name="Kim S.B."/>
            <person name="Lee H.Y."/>
            <person name="Kim S.Y."/>
            <person name="Kim M.S."/>
            <person name="Kang B.C."/>
            <person name="Jo Y.D."/>
            <person name="Yang H.B."/>
            <person name="Jeong H.J."/>
            <person name="Kang W.H."/>
            <person name="Kwon J.K."/>
            <person name="Shin C."/>
            <person name="Lim J.Y."/>
            <person name="Park J.H."/>
            <person name="Huh J.H."/>
            <person name="Kim J.S."/>
            <person name="Kim B.D."/>
            <person name="Cohen O."/>
            <person name="Paran I."/>
            <person name="Suh M.C."/>
            <person name="Lee S.B."/>
            <person name="Kim Y.K."/>
            <person name="Shin Y."/>
            <person name="Noh S.J."/>
            <person name="Park J."/>
            <person name="Seo Y.S."/>
            <person name="Kwon S.Y."/>
            <person name="Kim H.A."/>
            <person name="Park J.M."/>
            <person name="Kim H.J."/>
            <person name="Choi S.B."/>
            <person name="Bosland P.W."/>
            <person name="Reeves G."/>
            <person name="Jo S.H."/>
            <person name="Lee B.W."/>
            <person name="Cho H.T."/>
            <person name="Choi H.S."/>
            <person name="Lee M.S."/>
            <person name="Yu Y."/>
            <person name="Do Choi Y."/>
            <person name="Park B.S."/>
            <person name="van Deynze A."/>
            <person name="Ashrafi H."/>
            <person name="Hill T."/>
            <person name="Kim W.T."/>
            <person name="Pai H.S."/>
            <person name="Ahn H.K."/>
            <person name="Yeam I."/>
            <person name="Giovannoni J.J."/>
            <person name="Rose J.K."/>
            <person name="Sorensen I."/>
            <person name="Lee S.J."/>
            <person name="Kim R.W."/>
            <person name="Choi I.Y."/>
            <person name="Choi B.S."/>
            <person name="Lim J.S."/>
            <person name="Lee Y.H."/>
            <person name="Choi D."/>
        </authorList>
    </citation>
    <scope>NUCLEOTIDE SEQUENCE [LARGE SCALE GENOMIC DNA]</scope>
    <source>
        <strain evidence="11">cv. CM334</strain>
    </source>
</reference>
<dbReference type="InterPro" id="IPR036188">
    <property type="entry name" value="FAD/NAD-bd_sf"/>
</dbReference>
<accession>A0A2G2YNZ2</accession>
<evidence type="ECO:0000256" key="2">
    <source>
        <dbReference type="ARBA" id="ARBA00022630"/>
    </source>
</evidence>
<dbReference type="STRING" id="4072.A0A2G2YNZ2"/>
<dbReference type="PANTHER" id="PTHR43104">
    <property type="entry name" value="L-2-HYDROXYGLUTARATE DEHYDROGENASE, MITOCHONDRIAL"/>
    <property type="match status" value="1"/>
</dbReference>
<evidence type="ECO:0000313" key="11">
    <source>
        <dbReference type="Proteomes" id="UP000222542"/>
    </source>
</evidence>
<comment type="cofactor">
    <cofactor evidence="1">
        <name>FAD</name>
        <dbReference type="ChEBI" id="CHEBI:57692"/>
    </cofactor>
</comment>
<evidence type="ECO:0000256" key="6">
    <source>
        <dbReference type="ARBA" id="ARBA00037941"/>
    </source>
</evidence>
<dbReference type="EMBL" id="AYRZ02000010">
    <property type="protein sequence ID" value="PHT71466.1"/>
    <property type="molecule type" value="Genomic_DNA"/>
</dbReference>
<dbReference type="GO" id="GO:0047545">
    <property type="term" value="F:(S)-2-hydroxyglutarate dehydrogenase activity"/>
    <property type="evidence" value="ECO:0007669"/>
    <property type="project" value="UniProtKB-EC"/>
</dbReference>
<evidence type="ECO:0000256" key="7">
    <source>
        <dbReference type="ARBA" id="ARBA00038878"/>
    </source>
</evidence>
<protein>
    <recommendedName>
        <fullName evidence="8">L-2-hydroxyglutarate dehydrogenase, mitochondrial</fullName>
        <ecNumber evidence="7">1.1.99.2</ecNumber>
    </recommendedName>
</protein>
<dbReference type="SUPFAM" id="SSF51905">
    <property type="entry name" value="FAD/NAD(P)-binding domain"/>
    <property type="match status" value="1"/>
</dbReference>
<keyword evidence="2" id="KW-0285">Flavoprotein</keyword>
<feature type="domain" description="FAD dependent oxidoreductase" evidence="9">
    <location>
        <begin position="35"/>
        <end position="89"/>
    </location>
</feature>
<comment type="catalytic activity">
    <reaction evidence="5">
        <text>(S)-2-hydroxyglutarate + A = 2-oxoglutarate + AH2</text>
        <dbReference type="Rhea" id="RHEA:21252"/>
        <dbReference type="ChEBI" id="CHEBI:13193"/>
        <dbReference type="ChEBI" id="CHEBI:16782"/>
        <dbReference type="ChEBI" id="CHEBI:16810"/>
        <dbReference type="ChEBI" id="CHEBI:17499"/>
        <dbReference type="EC" id="1.1.99.2"/>
    </reaction>
</comment>
<dbReference type="EC" id="1.1.99.2" evidence="7"/>
<sequence length="97" mass="10275">MMKLKNSITKIVYQKVKNVSKTVFSSSSISKEKVDCLVIGAGIVGITVAKELSVRHGIDVLVVDSASVFGTGTSSRNSEVIHAGIYYPPGSLKHAPV</sequence>
<proteinExistence type="inferred from homology"/>
<dbReference type="InterPro" id="IPR006076">
    <property type="entry name" value="FAD-dep_OxRdtase"/>
</dbReference>
<dbReference type="PANTHER" id="PTHR43104:SF4">
    <property type="entry name" value="L-2-HYDROXYGLUTARATE DEHYDROGENASE, MITOCHONDRIAL"/>
    <property type="match status" value="1"/>
</dbReference>
<dbReference type="AlphaFoldDB" id="A0A2G2YNZ2"/>
<organism evidence="10 11">
    <name type="scientific">Capsicum annuum</name>
    <name type="common">Capsicum pepper</name>
    <dbReference type="NCBI Taxonomy" id="4072"/>
    <lineage>
        <taxon>Eukaryota</taxon>
        <taxon>Viridiplantae</taxon>
        <taxon>Streptophyta</taxon>
        <taxon>Embryophyta</taxon>
        <taxon>Tracheophyta</taxon>
        <taxon>Spermatophyta</taxon>
        <taxon>Magnoliopsida</taxon>
        <taxon>eudicotyledons</taxon>
        <taxon>Gunneridae</taxon>
        <taxon>Pentapetalae</taxon>
        <taxon>asterids</taxon>
        <taxon>lamiids</taxon>
        <taxon>Solanales</taxon>
        <taxon>Solanaceae</taxon>
        <taxon>Solanoideae</taxon>
        <taxon>Capsiceae</taxon>
        <taxon>Capsicum</taxon>
    </lineage>
</organism>
<reference evidence="10 11" key="2">
    <citation type="journal article" date="2017" name="Genome Biol.">
        <title>New reference genome sequences of hot pepper reveal the massive evolution of plant disease-resistance genes by retroduplication.</title>
        <authorList>
            <person name="Kim S."/>
            <person name="Park J."/>
            <person name="Yeom S.I."/>
            <person name="Kim Y.M."/>
            <person name="Seo E."/>
            <person name="Kim K.T."/>
            <person name="Kim M.S."/>
            <person name="Lee J.M."/>
            <person name="Cheong K."/>
            <person name="Shin H.S."/>
            <person name="Kim S.B."/>
            <person name="Han K."/>
            <person name="Lee J."/>
            <person name="Park M."/>
            <person name="Lee H.A."/>
            <person name="Lee H.Y."/>
            <person name="Lee Y."/>
            <person name="Oh S."/>
            <person name="Lee J.H."/>
            <person name="Choi E."/>
            <person name="Choi E."/>
            <person name="Lee S.E."/>
            <person name="Jeon J."/>
            <person name="Kim H."/>
            <person name="Choi G."/>
            <person name="Song H."/>
            <person name="Lee J."/>
            <person name="Lee S.C."/>
            <person name="Kwon J.K."/>
            <person name="Lee H.Y."/>
            <person name="Koo N."/>
            <person name="Hong Y."/>
            <person name="Kim R.W."/>
            <person name="Kang W.H."/>
            <person name="Huh J.H."/>
            <person name="Kang B.C."/>
            <person name="Yang T.J."/>
            <person name="Lee Y.H."/>
            <person name="Bennetzen J.L."/>
            <person name="Choi D."/>
        </authorList>
    </citation>
    <scope>NUCLEOTIDE SEQUENCE [LARGE SCALE GENOMIC DNA]</scope>
    <source>
        <strain evidence="11">cv. CM334</strain>
    </source>
</reference>
<evidence type="ECO:0000256" key="1">
    <source>
        <dbReference type="ARBA" id="ARBA00001974"/>
    </source>
</evidence>
<evidence type="ECO:0000256" key="4">
    <source>
        <dbReference type="ARBA" id="ARBA00023002"/>
    </source>
</evidence>
<evidence type="ECO:0000256" key="8">
    <source>
        <dbReference type="ARBA" id="ARBA00041137"/>
    </source>
</evidence>
<keyword evidence="3" id="KW-0274">FAD</keyword>
<dbReference type="Gene3D" id="3.50.50.60">
    <property type="entry name" value="FAD/NAD(P)-binding domain"/>
    <property type="match status" value="1"/>
</dbReference>
<keyword evidence="11" id="KW-1185">Reference proteome</keyword>
<name>A0A2G2YNZ2_CAPAN</name>
<dbReference type="Proteomes" id="UP000222542">
    <property type="component" value="Unassembled WGS sequence"/>
</dbReference>
<evidence type="ECO:0000313" key="10">
    <source>
        <dbReference type="EMBL" id="PHT71466.1"/>
    </source>
</evidence>
<evidence type="ECO:0000259" key="9">
    <source>
        <dbReference type="Pfam" id="PF01266"/>
    </source>
</evidence>
<evidence type="ECO:0000256" key="5">
    <source>
        <dbReference type="ARBA" id="ARBA00036066"/>
    </source>
</evidence>
<dbReference type="Pfam" id="PF01266">
    <property type="entry name" value="DAO"/>
    <property type="match status" value="1"/>
</dbReference>
<comment type="caution">
    <text evidence="10">The sequence shown here is derived from an EMBL/GenBank/DDBJ whole genome shotgun (WGS) entry which is preliminary data.</text>
</comment>
<dbReference type="Gramene" id="PHT71466">
    <property type="protein sequence ID" value="PHT71466"/>
    <property type="gene ID" value="T459_26570"/>
</dbReference>
<comment type="similarity">
    <text evidence="6">Belongs to the L2HGDH family.</text>
</comment>
<evidence type="ECO:0000256" key="3">
    <source>
        <dbReference type="ARBA" id="ARBA00022827"/>
    </source>
</evidence>
<keyword evidence="4" id="KW-0560">Oxidoreductase</keyword>
<gene>
    <name evidence="10" type="ORF">T459_26570</name>
</gene>